<keyword evidence="3" id="KW-1185">Reference proteome</keyword>
<dbReference type="RefSeq" id="WP_204633306.1">
    <property type="nucleotide sequence ID" value="NZ_BSOC01000001.1"/>
</dbReference>
<evidence type="ECO:0000256" key="1">
    <source>
        <dbReference type="SAM" id="Phobius"/>
    </source>
</evidence>
<feature type="transmembrane region" description="Helical" evidence="1">
    <location>
        <begin position="41"/>
        <end position="61"/>
    </location>
</feature>
<keyword evidence="1" id="KW-0812">Transmembrane</keyword>
<protein>
    <submittedName>
        <fullName evidence="2">Uncharacterized protein</fullName>
    </submittedName>
</protein>
<dbReference type="Proteomes" id="UP001430193">
    <property type="component" value="Unassembled WGS sequence"/>
</dbReference>
<keyword evidence="1" id="KW-1133">Transmembrane helix</keyword>
<organism evidence="2 3">
    <name type="scientific">Dyella mobilis</name>
    <dbReference type="NCBI Taxonomy" id="1849582"/>
    <lineage>
        <taxon>Bacteria</taxon>
        <taxon>Pseudomonadati</taxon>
        <taxon>Pseudomonadota</taxon>
        <taxon>Gammaproteobacteria</taxon>
        <taxon>Lysobacterales</taxon>
        <taxon>Rhodanobacteraceae</taxon>
        <taxon>Dyella</taxon>
    </lineage>
</organism>
<name>A0ABS2KKS0_9GAMM</name>
<sequence length="186" mass="19420">MACNKAWMWATASSGLMWAGLSVSATLLDSPAERPSTGFSFVIGATTFAGLGAGFFATGFFGAEGVFAAFFAGALFCTFGAAPLLAAFLTAFSATFFTVFFTAFLLAACLLVDLRATDFFAALLTTRFAACLLVAAFFTVFFCPAAAFGTAFFLIEPAVLGALRAADFFAADLRVVAMRAYSDGNQ</sequence>
<feature type="transmembrane region" description="Helical" evidence="1">
    <location>
        <begin position="95"/>
        <end position="116"/>
    </location>
</feature>
<gene>
    <name evidence="2" type="ORF">ISS99_19710</name>
</gene>
<evidence type="ECO:0000313" key="2">
    <source>
        <dbReference type="EMBL" id="MBM7131756.1"/>
    </source>
</evidence>
<keyword evidence="1" id="KW-0472">Membrane</keyword>
<feature type="transmembrane region" description="Helical" evidence="1">
    <location>
        <begin position="68"/>
        <end position="89"/>
    </location>
</feature>
<evidence type="ECO:0000313" key="3">
    <source>
        <dbReference type="Proteomes" id="UP001430193"/>
    </source>
</evidence>
<reference evidence="2" key="1">
    <citation type="submission" date="2020-10" db="EMBL/GenBank/DDBJ databases">
        <title>Phylogeny of dyella-like bacteria.</title>
        <authorList>
            <person name="Fu J."/>
        </authorList>
    </citation>
    <scope>NUCLEOTIDE SEQUENCE</scope>
    <source>
        <strain evidence="2">DHON07</strain>
    </source>
</reference>
<comment type="caution">
    <text evidence="2">The sequence shown here is derived from an EMBL/GenBank/DDBJ whole genome shotgun (WGS) entry which is preliminary data.</text>
</comment>
<proteinExistence type="predicted"/>
<accession>A0ABS2KKS0</accession>
<dbReference type="EMBL" id="JADIKF010000040">
    <property type="protein sequence ID" value="MBM7131756.1"/>
    <property type="molecule type" value="Genomic_DNA"/>
</dbReference>
<feature type="transmembrane region" description="Helical" evidence="1">
    <location>
        <begin position="128"/>
        <end position="155"/>
    </location>
</feature>